<protein>
    <recommendedName>
        <fullName evidence="1">diguanylate cyclase</fullName>
        <ecNumber evidence="1">2.7.7.65</ecNumber>
    </recommendedName>
</protein>
<dbReference type="InterPro" id="IPR000160">
    <property type="entry name" value="GGDEF_dom"/>
</dbReference>
<dbReference type="InterPro" id="IPR029787">
    <property type="entry name" value="Nucleotide_cyclase"/>
</dbReference>
<dbReference type="RefSeq" id="WP_099863640.1">
    <property type="nucleotide sequence ID" value="NZ_PEOG01000080.1"/>
</dbReference>
<comment type="catalytic activity">
    <reaction evidence="2">
        <text>2 GTP = 3',3'-c-di-GMP + 2 diphosphate</text>
        <dbReference type="Rhea" id="RHEA:24898"/>
        <dbReference type="ChEBI" id="CHEBI:33019"/>
        <dbReference type="ChEBI" id="CHEBI:37565"/>
        <dbReference type="ChEBI" id="CHEBI:58805"/>
        <dbReference type="EC" id="2.7.7.65"/>
    </reaction>
</comment>
<feature type="transmembrane region" description="Helical" evidence="3">
    <location>
        <begin position="38"/>
        <end position="62"/>
    </location>
</feature>
<dbReference type="SMART" id="SM00091">
    <property type="entry name" value="PAS"/>
    <property type="match status" value="1"/>
</dbReference>
<organism evidence="7 8">
    <name type="scientific">Roseateles chitinivorans</name>
    <dbReference type="NCBI Taxonomy" id="2917965"/>
    <lineage>
        <taxon>Bacteria</taxon>
        <taxon>Pseudomonadati</taxon>
        <taxon>Pseudomonadota</taxon>
        <taxon>Betaproteobacteria</taxon>
        <taxon>Burkholderiales</taxon>
        <taxon>Sphaerotilaceae</taxon>
        <taxon>Roseateles</taxon>
    </lineage>
</organism>
<dbReference type="InterPro" id="IPR000014">
    <property type="entry name" value="PAS"/>
</dbReference>
<dbReference type="EMBL" id="PEOG01000080">
    <property type="protein sequence ID" value="PIM51094.1"/>
    <property type="molecule type" value="Genomic_DNA"/>
</dbReference>
<evidence type="ECO:0000256" key="2">
    <source>
        <dbReference type="ARBA" id="ARBA00034247"/>
    </source>
</evidence>
<gene>
    <name evidence="7" type="ORF">CS062_21630</name>
</gene>
<evidence type="ECO:0000256" key="1">
    <source>
        <dbReference type="ARBA" id="ARBA00012528"/>
    </source>
</evidence>
<dbReference type="FunFam" id="3.30.70.270:FF:000001">
    <property type="entry name" value="Diguanylate cyclase domain protein"/>
    <property type="match status" value="1"/>
</dbReference>
<dbReference type="SUPFAM" id="SSF55785">
    <property type="entry name" value="PYP-like sensor domain (PAS domain)"/>
    <property type="match status" value="1"/>
</dbReference>
<keyword evidence="3" id="KW-0812">Transmembrane</keyword>
<keyword evidence="8" id="KW-1185">Reference proteome</keyword>
<dbReference type="InterPro" id="IPR043128">
    <property type="entry name" value="Rev_trsase/Diguanyl_cyclase"/>
</dbReference>
<evidence type="ECO:0000313" key="8">
    <source>
        <dbReference type="Proteomes" id="UP000231501"/>
    </source>
</evidence>
<dbReference type="Proteomes" id="UP000231501">
    <property type="component" value="Unassembled WGS sequence"/>
</dbReference>
<feature type="transmembrane region" description="Helical" evidence="3">
    <location>
        <begin position="12"/>
        <end position="32"/>
    </location>
</feature>
<dbReference type="InterPro" id="IPR000700">
    <property type="entry name" value="PAS-assoc_C"/>
</dbReference>
<dbReference type="InterPro" id="IPR050469">
    <property type="entry name" value="Diguanylate_Cyclase"/>
</dbReference>
<sequence>MNRFAEVRTWPLLAFALLVGLQAIVLTVTLGGYAVDGWLAWVGVASLALTVLLAMAVVSTLARAQARARLAQRTMEEAIDALPASVEIFDAEDRLIAYNRRLVEIYPHMLRHFQRKCTFEDLVRESLARGGIPEARGREPEWLEERRQARGKQLTPLLQRVHDDMWLRIYESRTPSGGIVGVRMDVTDLIHEQQRLAASRAQLRATIESAANGILTLDSGGHVLEANPSCELLFGFTASELQGVHVGMLLGAASATAAPAGATPDIPLDPRSLLGQPREFTARHRSGEALHLQLAIAEVRTDTIHLYVCIVTDLTERKRQEERLRRANELLARQSTTDGLTGVGNRRLFDQLLQTEWQRAIRAGRPLALLMVDIDHFKQYNDCYGHVSGDDCLRRVATLLRSCAGRGGESVCRYGGEEFAVLLVDTDLAGAQVVAQRCLDSVRLAAIEHVGSPVRRSVSLSIGVAALIPQNGEGAHRLIQTADAALYEAKQAGRARLICQQQSA</sequence>
<accession>A0A2G9C622</accession>
<dbReference type="PROSITE" id="PS50887">
    <property type="entry name" value="GGDEF"/>
    <property type="match status" value="1"/>
</dbReference>
<dbReference type="NCBIfam" id="TIGR00229">
    <property type="entry name" value="sensory_box"/>
    <property type="match status" value="1"/>
</dbReference>
<name>A0A2G9C622_9BURK</name>
<dbReference type="PROSITE" id="PS50113">
    <property type="entry name" value="PAC"/>
    <property type="match status" value="1"/>
</dbReference>
<dbReference type="EC" id="2.7.7.65" evidence="1"/>
<dbReference type="PANTHER" id="PTHR45138:SF9">
    <property type="entry name" value="DIGUANYLATE CYCLASE DGCM-RELATED"/>
    <property type="match status" value="1"/>
</dbReference>
<proteinExistence type="predicted"/>
<reference evidence="7 8" key="1">
    <citation type="submission" date="2017-11" db="EMBL/GenBank/DDBJ databases">
        <title>Draft genome sequence of Mitsuaria sp. HWN-4.</title>
        <authorList>
            <person name="Gundlapally S.R."/>
        </authorList>
    </citation>
    <scope>NUCLEOTIDE SEQUENCE [LARGE SCALE GENOMIC DNA]</scope>
    <source>
        <strain evidence="7 8">HWN-4</strain>
    </source>
</reference>
<dbReference type="PANTHER" id="PTHR45138">
    <property type="entry name" value="REGULATORY COMPONENTS OF SENSORY TRANSDUCTION SYSTEM"/>
    <property type="match status" value="1"/>
</dbReference>
<dbReference type="GO" id="GO:1902201">
    <property type="term" value="P:negative regulation of bacterial-type flagellum-dependent cell motility"/>
    <property type="evidence" value="ECO:0007669"/>
    <property type="project" value="TreeGrafter"/>
</dbReference>
<feature type="domain" description="PAS" evidence="4">
    <location>
        <begin position="199"/>
        <end position="243"/>
    </location>
</feature>
<evidence type="ECO:0000259" key="6">
    <source>
        <dbReference type="PROSITE" id="PS50887"/>
    </source>
</evidence>
<evidence type="ECO:0000256" key="3">
    <source>
        <dbReference type="SAM" id="Phobius"/>
    </source>
</evidence>
<evidence type="ECO:0000259" key="5">
    <source>
        <dbReference type="PROSITE" id="PS50113"/>
    </source>
</evidence>
<feature type="domain" description="GGDEF" evidence="6">
    <location>
        <begin position="365"/>
        <end position="502"/>
    </location>
</feature>
<dbReference type="CDD" id="cd00130">
    <property type="entry name" value="PAS"/>
    <property type="match status" value="1"/>
</dbReference>
<dbReference type="AlphaFoldDB" id="A0A2G9C622"/>
<evidence type="ECO:0000259" key="4">
    <source>
        <dbReference type="PROSITE" id="PS50112"/>
    </source>
</evidence>
<dbReference type="GO" id="GO:0043709">
    <property type="term" value="P:cell adhesion involved in single-species biofilm formation"/>
    <property type="evidence" value="ECO:0007669"/>
    <property type="project" value="TreeGrafter"/>
</dbReference>
<feature type="domain" description="PAC" evidence="5">
    <location>
        <begin position="276"/>
        <end position="326"/>
    </location>
</feature>
<dbReference type="Pfam" id="PF13426">
    <property type="entry name" value="PAS_9"/>
    <property type="match status" value="1"/>
</dbReference>
<dbReference type="Gene3D" id="3.30.70.270">
    <property type="match status" value="1"/>
</dbReference>
<dbReference type="Gene3D" id="3.30.450.20">
    <property type="entry name" value="PAS domain"/>
    <property type="match status" value="1"/>
</dbReference>
<dbReference type="OrthoDB" id="9813903at2"/>
<dbReference type="Pfam" id="PF00990">
    <property type="entry name" value="GGDEF"/>
    <property type="match status" value="1"/>
</dbReference>
<dbReference type="GO" id="GO:0005886">
    <property type="term" value="C:plasma membrane"/>
    <property type="evidence" value="ECO:0007669"/>
    <property type="project" value="TreeGrafter"/>
</dbReference>
<dbReference type="GO" id="GO:0052621">
    <property type="term" value="F:diguanylate cyclase activity"/>
    <property type="evidence" value="ECO:0007669"/>
    <property type="project" value="UniProtKB-EC"/>
</dbReference>
<keyword evidence="3" id="KW-0472">Membrane</keyword>
<dbReference type="CDD" id="cd01949">
    <property type="entry name" value="GGDEF"/>
    <property type="match status" value="1"/>
</dbReference>
<dbReference type="SUPFAM" id="SSF55073">
    <property type="entry name" value="Nucleotide cyclase"/>
    <property type="match status" value="1"/>
</dbReference>
<dbReference type="SMART" id="SM00267">
    <property type="entry name" value="GGDEF"/>
    <property type="match status" value="1"/>
</dbReference>
<comment type="caution">
    <text evidence="7">The sequence shown here is derived from an EMBL/GenBank/DDBJ whole genome shotgun (WGS) entry which is preliminary data.</text>
</comment>
<dbReference type="Pfam" id="PF12860">
    <property type="entry name" value="PAS_7"/>
    <property type="match status" value="1"/>
</dbReference>
<dbReference type="InterPro" id="IPR035965">
    <property type="entry name" value="PAS-like_dom_sf"/>
</dbReference>
<dbReference type="PROSITE" id="PS50112">
    <property type="entry name" value="PAS"/>
    <property type="match status" value="1"/>
</dbReference>
<evidence type="ECO:0000313" key="7">
    <source>
        <dbReference type="EMBL" id="PIM51094.1"/>
    </source>
</evidence>
<keyword evidence="3" id="KW-1133">Transmembrane helix</keyword>
<dbReference type="NCBIfam" id="TIGR00254">
    <property type="entry name" value="GGDEF"/>
    <property type="match status" value="1"/>
</dbReference>